<name>A0A2K3M0R9_TRIPR</name>
<protein>
    <recommendedName>
        <fullName evidence="4">Transposase, Ptta/En/Spm, plant</fullName>
    </recommendedName>
</protein>
<dbReference type="InterPro" id="IPR004252">
    <property type="entry name" value="Probable_transposase_24"/>
</dbReference>
<reference evidence="2 3" key="1">
    <citation type="journal article" date="2014" name="Am. J. Bot.">
        <title>Genome assembly and annotation for red clover (Trifolium pratense; Fabaceae).</title>
        <authorList>
            <person name="Istvanek J."/>
            <person name="Jaros M."/>
            <person name="Krenek A."/>
            <person name="Repkova J."/>
        </authorList>
    </citation>
    <scope>NUCLEOTIDE SEQUENCE [LARGE SCALE GENOMIC DNA]</scope>
    <source>
        <strain evidence="3">cv. Tatra</strain>
        <tissue evidence="2">Young leaves</tissue>
    </source>
</reference>
<dbReference type="EMBL" id="ASHM01046205">
    <property type="protein sequence ID" value="PNX84381.1"/>
    <property type="molecule type" value="Genomic_DNA"/>
</dbReference>
<evidence type="ECO:0008006" key="4">
    <source>
        <dbReference type="Google" id="ProtNLM"/>
    </source>
</evidence>
<keyword evidence="1" id="KW-0175">Coiled coil</keyword>
<dbReference type="Pfam" id="PF03004">
    <property type="entry name" value="Transposase_24"/>
    <property type="match status" value="1"/>
</dbReference>
<feature type="coiled-coil region" evidence="1">
    <location>
        <begin position="258"/>
        <end position="299"/>
    </location>
</feature>
<evidence type="ECO:0000313" key="2">
    <source>
        <dbReference type="EMBL" id="PNX84381.1"/>
    </source>
</evidence>
<dbReference type="Proteomes" id="UP000236291">
    <property type="component" value="Unassembled WGS sequence"/>
</dbReference>
<accession>A0A2K3M0R9</accession>
<sequence length="329" mass="38149">RFNPSSAVRFLMKSIKSKFDWFCPTWGDATEDMKKLWFTEFKKYCTWERKYDARIRHIFDIKAEARFRGTMYQVRRNYAKTPDYKPKYIPGPIWNQLIHHWASDRKFKNLSVANIVNRASTQGSSIHTGGSISMGEHERRMVATTGVKPTMEEVFAKCHIRKNKSWVDKRAEEAYGNFKKRKTELFEMSLSQNQDGEGLSCESQYDMPDDMTIWNEVVPKGKKGTLYGLGSIGTKACSKSTIGSCSNVFKETNIEQELVKWKEKAKEQEIINQEQKQKLEQQQKRIESTENMVAALFGKLNMPLPPNFNEQNDIVETSNGHNDDTFGFD</sequence>
<evidence type="ECO:0000313" key="3">
    <source>
        <dbReference type="Proteomes" id="UP000236291"/>
    </source>
</evidence>
<proteinExistence type="predicted"/>
<reference evidence="2 3" key="2">
    <citation type="journal article" date="2017" name="Front. Plant Sci.">
        <title>Gene Classification and Mining of Molecular Markers Useful in Red Clover (Trifolium pratense) Breeding.</title>
        <authorList>
            <person name="Istvanek J."/>
            <person name="Dluhosova J."/>
            <person name="Dluhos P."/>
            <person name="Patkova L."/>
            <person name="Nedelnik J."/>
            <person name="Repkova J."/>
        </authorList>
    </citation>
    <scope>NUCLEOTIDE SEQUENCE [LARGE SCALE GENOMIC DNA]</scope>
    <source>
        <strain evidence="3">cv. Tatra</strain>
        <tissue evidence="2">Young leaves</tissue>
    </source>
</reference>
<comment type="caution">
    <text evidence="2">The sequence shown here is derived from an EMBL/GenBank/DDBJ whole genome shotgun (WGS) entry which is preliminary data.</text>
</comment>
<organism evidence="2 3">
    <name type="scientific">Trifolium pratense</name>
    <name type="common">Red clover</name>
    <dbReference type="NCBI Taxonomy" id="57577"/>
    <lineage>
        <taxon>Eukaryota</taxon>
        <taxon>Viridiplantae</taxon>
        <taxon>Streptophyta</taxon>
        <taxon>Embryophyta</taxon>
        <taxon>Tracheophyta</taxon>
        <taxon>Spermatophyta</taxon>
        <taxon>Magnoliopsida</taxon>
        <taxon>eudicotyledons</taxon>
        <taxon>Gunneridae</taxon>
        <taxon>Pentapetalae</taxon>
        <taxon>rosids</taxon>
        <taxon>fabids</taxon>
        <taxon>Fabales</taxon>
        <taxon>Fabaceae</taxon>
        <taxon>Papilionoideae</taxon>
        <taxon>50 kb inversion clade</taxon>
        <taxon>NPAAA clade</taxon>
        <taxon>Hologalegina</taxon>
        <taxon>IRL clade</taxon>
        <taxon>Trifolieae</taxon>
        <taxon>Trifolium</taxon>
    </lineage>
</organism>
<evidence type="ECO:0000256" key="1">
    <source>
        <dbReference type="SAM" id="Coils"/>
    </source>
</evidence>
<gene>
    <name evidence="2" type="ORF">L195_g040441</name>
</gene>
<feature type="non-terminal residue" evidence="2">
    <location>
        <position position="1"/>
    </location>
</feature>
<dbReference type="AlphaFoldDB" id="A0A2K3M0R9"/>